<sequence length="83" mass="8852">MPAIEQVKNIVADTLNLGDRGSRLGPDSALLGSLPELDSMAVIHLITALEEYFGFVVHDDEISAEHFETLASLAAFVDAKLAA</sequence>
<protein>
    <submittedName>
        <fullName evidence="2">Acyl carrier protein</fullName>
    </submittedName>
</protein>
<keyword evidence="3" id="KW-1185">Reference proteome</keyword>
<dbReference type="Gene3D" id="1.10.1200.10">
    <property type="entry name" value="ACP-like"/>
    <property type="match status" value="1"/>
</dbReference>
<proteinExistence type="predicted"/>
<evidence type="ECO:0000313" key="3">
    <source>
        <dbReference type="Proteomes" id="UP000285190"/>
    </source>
</evidence>
<dbReference type="Pfam" id="PF00550">
    <property type="entry name" value="PP-binding"/>
    <property type="match status" value="1"/>
</dbReference>
<evidence type="ECO:0000259" key="1">
    <source>
        <dbReference type="PROSITE" id="PS50075"/>
    </source>
</evidence>
<dbReference type="EMBL" id="QYUN01000002">
    <property type="protein sequence ID" value="RJG07067.1"/>
    <property type="molecule type" value="Genomic_DNA"/>
</dbReference>
<accession>A0A418X3M9</accession>
<name>A0A418X3M9_9BURK</name>
<dbReference type="PROSITE" id="PS50075">
    <property type="entry name" value="CARRIER"/>
    <property type="match status" value="1"/>
</dbReference>
<dbReference type="AlphaFoldDB" id="A0A418X3M9"/>
<dbReference type="Proteomes" id="UP000285190">
    <property type="component" value="Unassembled WGS sequence"/>
</dbReference>
<evidence type="ECO:0000313" key="2">
    <source>
        <dbReference type="EMBL" id="RJG07067.1"/>
    </source>
</evidence>
<dbReference type="SUPFAM" id="SSF47336">
    <property type="entry name" value="ACP-like"/>
    <property type="match status" value="1"/>
</dbReference>
<reference evidence="2 3" key="1">
    <citation type="submission" date="2018-09" db="EMBL/GenBank/DDBJ databases">
        <authorList>
            <person name="Zhu H."/>
        </authorList>
    </citation>
    <scope>NUCLEOTIDE SEQUENCE [LARGE SCALE GENOMIC DNA]</scope>
    <source>
        <strain evidence="2 3">K2R10-39</strain>
    </source>
</reference>
<gene>
    <name evidence="2" type="ORF">D3870_14630</name>
</gene>
<dbReference type="InterPro" id="IPR036736">
    <property type="entry name" value="ACP-like_sf"/>
</dbReference>
<dbReference type="InterPro" id="IPR009081">
    <property type="entry name" value="PP-bd_ACP"/>
</dbReference>
<dbReference type="OrthoDB" id="8527261at2"/>
<feature type="domain" description="Carrier" evidence="1">
    <location>
        <begin position="1"/>
        <end position="81"/>
    </location>
</feature>
<dbReference type="RefSeq" id="WP_119740196.1">
    <property type="nucleotide sequence ID" value="NZ_QYUN01000002.1"/>
</dbReference>
<organism evidence="2 3">
    <name type="scientific">Noviherbaspirillum cavernae</name>
    <dbReference type="NCBI Taxonomy" id="2320862"/>
    <lineage>
        <taxon>Bacteria</taxon>
        <taxon>Pseudomonadati</taxon>
        <taxon>Pseudomonadota</taxon>
        <taxon>Betaproteobacteria</taxon>
        <taxon>Burkholderiales</taxon>
        <taxon>Oxalobacteraceae</taxon>
        <taxon>Noviherbaspirillum</taxon>
    </lineage>
</organism>
<comment type="caution">
    <text evidence="2">The sequence shown here is derived from an EMBL/GenBank/DDBJ whole genome shotgun (WGS) entry which is preliminary data.</text>
</comment>